<dbReference type="Gene3D" id="3.40.50.720">
    <property type="entry name" value="NAD(P)-binding Rossmann-like Domain"/>
    <property type="match status" value="1"/>
</dbReference>
<sequence>MASPSQILVLVTGGSGFVGSYCIIDLLNAGYNVRTTIRSISKSSALRDVLKKSGRIEEASLDRLSFAGADLTKDDGWEQAVSGCTYVLHVASPFPPGTPKHEDDLIIPARDGALRVLRAAKAAGVRRVVMTSSFAAVSYGHPQQAAPFTEDSWTNTAGSDVSPYAKSKTLAERAAWDFIESPEGEGLELSVINPAAIFGPILSADTSASILLIQRLLNGELPGCPNLVFGIVDVRDVASLHLLAMTNPAAAGERFIAISPKSMTVQEIAITLKERSPNLATKTPTRVIPNLLLKFTALFDREVASVAPKLGRWKEGTNEKAVKLLGWKPRNREDAIVATAESLARLGLLRT</sequence>
<dbReference type="SUPFAM" id="SSF51735">
    <property type="entry name" value="NAD(P)-binding Rossmann-fold domains"/>
    <property type="match status" value="1"/>
</dbReference>
<comment type="similarity">
    <text evidence="2">Belongs to the NAD(P)-dependent epimerase/dehydratase family. Dihydroflavonol-4-reductase subfamily.</text>
</comment>
<dbReference type="EMBL" id="JAWRVI010000003">
    <property type="protein sequence ID" value="KAK4094583.1"/>
    <property type="molecule type" value="Genomic_DNA"/>
</dbReference>
<accession>A0ABR0CF93</accession>
<keyword evidence="1" id="KW-0560">Oxidoreductase</keyword>
<dbReference type="InterPro" id="IPR050425">
    <property type="entry name" value="NAD(P)_dehydrat-like"/>
</dbReference>
<evidence type="ECO:0000256" key="2">
    <source>
        <dbReference type="ARBA" id="ARBA00023445"/>
    </source>
</evidence>
<organism evidence="4 5">
    <name type="scientific">Purpureocillium lilacinum</name>
    <name type="common">Paecilomyces lilacinus</name>
    <dbReference type="NCBI Taxonomy" id="33203"/>
    <lineage>
        <taxon>Eukaryota</taxon>
        <taxon>Fungi</taxon>
        <taxon>Dikarya</taxon>
        <taxon>Ascomycota</taxon>
        <taxon>Pezizomycotina</taxon>
        <taxon>Sordariomycetes</taxon>
        <taxon>Hypocreomycetidae</taxon>
        <taxon>Hypocreales</taxon>
        <taxon>Ophiocordycipitaceae</taxon>
        <taxon>Purpureocillium</taxon>
    </lineage>
</organism>
<reference evidence="4 5" key="1">
    <citation type="journal article" date="2024" name="Microbiol. Resour. Announc.">
        <title>Genome annotations for the ascomycete fungi Trichoderma harzianum, Trichoderma aggressivum, and Purpureocillium lilacinum.</title>
        <authorList>
            <person name="Beijen E.P.W."/>
            <person name="Ohm R.A."/>
        </authorList>
    </citation>
    <scope>NUCLEOTIDE SEQUENCE [LARGE SCALE GENOMIC DNA]</scope>
    <source>
        <strain evidence="4 5">CBS 150709</strain>
    </source>
</reference>
<gene>
    <name evidence="4" type="ORF">Purlil1_1188</name>
</gene>
<name>A0ABR0CF93_PURLI</name>
<dbReference type="PANTHER" id="PTHR10366:SF564">
    <property type="entry name" value="STEROL-4-ALPHA-CARBOXYLATE 3-DEHYDROGENASE, DECARBOXYLATING"/>
    <property type="match status" value="1"/>
</dbReference>
<proteinExistence type="inferred from homology"/>
<evidence type="ECO:0000259" key="3">
    <source>
        <dbReference type="Pfam" id="PF01370"/>
    </source>
</evidence>
<dbReference type="Proteomes" id="UP001287286">
    <property type="component" value="Unassembled WGS sequence"/>
</dbReference>
<evidence type="ECO:0000313" key="5">
    <source>
        <dbReference type="Proteomes" id="UP001287286"/>
    </source>
</evidence>
<comment type="caution">
    <text evidence="4">The sequence shown here is derived from an EMBL/GenBank/DDBJ whole genome shotgun (WGS) entry which is preliminary data.</text>
</comment>
<evidence type="ECO:0000313" key="4">
    <source>
        <dbReference type="EMBL" id="KAK4094583.1"/>
    </source>
</evidence>
<dbReference type="CDD" id="cd05227">
    <property type="entry name" value="AR_SDR_e"/>
    <property type="match status" value="1"/>
</dbReference>
<dbReference type="InterPro" id="IPR036291">
    <property type="entry name" value="NAD(P)-bd_dom_sf"/>
</dbReference>
<dbReference type="InterPro" id="IPR001509">
    <property type="entry name" value="Epimerase_deHydtase"/>
</dbReference>
<protein>
    <recommendedName>
        <fullName evidence="3">NAD-dependent epimerase/dehydratase domain-containing protein</fullName>
    </recommendedName>
</protein>
<keyword evidence="5" id="KW-1185">Reference proteome</keyword>
<dbReference type="Pfam" id="PF01370">
    <property type="entry name" value="Epimerase"/>
    <property type="match status" value="1"/>
</dbReference>
<evidence type="ECO:0000256" key="1">
    <source>
        <dbReference type="ARBA" id="ARBA00023002"/>
    </source>
</evidence>
<dbReference type="PANTHER" id="PTHR10366">
    <property type="entry name" value="NAD DEPENDENT EPIMERASE/DEHYDRATASE"/>
    <property type="match status" value="1"/>
</dbReference>
<feature type="domain" description="NAD-dependent epimerase/dehydratase" evidence="3">
    <location>
        <begin position="9"/>
        <end position="251"/>
    </location>
</feature>